<dbReference type="Proteomes" id="UP000305778">
    <property type="component" value="Unassembled WGS sequence"/>
</dbReference>
<gene>
    <name evidence="7" type="ORF">FCI23_54255</name>
</gene>
<name>A0A4U0RE44_9ACTN</name>
<keyword evidence="5" id="KW-0804">Transcription</keyword>
<dbReference type="PROSITE" id="PS01124">
    <property type="entry name" value="HTH_ARAC_FAMILY_2"/>
    <property type="match status" value="1"/>
</dbReference>
<evidence type="ECO:0000313" key="8">
    <source>
        <dbReference type="Proteomes" id="UP000305778"/>
    </source>
</evidence>
<dbReference type="Pfam" id="PF12852">
    <property type="entry name" value="Cupin_6"/>
    <property type="match status" value="1"/>
</dbReference>
<dbReference type="SUPFAM" id="SSF51215">
    <property type="entry name" value="Regulatory protein AraC"/>
    <property type="match status" value="1"/>
</dbReference>
<dbReference type="AlphaFoldDB" id="A0A4U0RE44"/>
<feature type="domain" description="HTH araC/xylS-type" evidence="6">
    <location>
        <begin position="198"/>
        <end position="296"/>
    </location>
</feature>
<keyword evidence="8" id="KW-1185">Reference proteome</keyword>
<evidence type="ECO:0000256" key="5">
    <source>
        <dbReference type="ARBA" id="ARBA00023163"/>
    </source>
</evidence>
<dbReference type="InterPro" id="IPR018062">
    <property type="entry name" value="HTH_AraC-typ_CS"/>
</dbReference>
<dbReference type="PANTHER" id="PTHR46796:SF13">
    <property type="entry name" value="HTH-TYPE TRANSCRIPTIONAL ACTIVATOR RHAS"/>
    <property type="match status" value="1"/>
</dbReference>
<dbReference type="InterPro" id="IPR037923">
    <property type="entry name" value="HTH-like"/>
</dbReference>
<evidence type="ECO:0000259" key="6">
    <source>
        <dbReference type="PROSITE" id="PS01124"/>
    </source>
</evidence>
<reference evidence="7 8" key="1">
    <citation type="submission" date="2019-04" db="EMBL/GenBank/DDBJ databases">
        <title>Streptomyces oryziradicis sp. nov., a novel actinomycete isolated from rhizosphere soil of rice (Oryza sativa L.).</title>
        <authorList>
            <person name="Li C."/>
        </authorList>
    </citation>
    <scope>NUCLEOTIDE SEQUENCE [LARGE SCALE GENOMIC DNA]</scope>
    <source>
        <strain evidence="7 8">NEAU-C40</strain>
    </source>
</reference>
<protein>
    <submittedName>
        <fullName evidence="7">AraC family transcriptional regulator</fullName>
    </submittedName>
</protein>
<evidence type="ECO:0000256" key="3">
    <source>
        <dbReference type="ARBA" id="ARBA00023125"/>
    </source>
</evidence>
<evidence type="ECO:0000313" key="7">
    <source>
        <dbReference type="EMBL" id="TJZ93649.1"/>
    </source>
</evidence>
<comment type="caution">
    <text evidence="7">The sequence shown here is derived from an EMBL/GenBank/DDBJ whole genome shotgun (WGS) entry which is preliminary data.</text>
</comment>
<organism evidence="7 8">
    <name type="scientific">Actinacidiphila oryziradicis</name>
    <dbReference type="NCBI Taxonomy" id="2571141"/>
    <lineage>
        <taxon>Bacteria</taxon>
        <taxon>Bacillati</taxon>
        <taxon>Actinomycetota</taxon>
        <taxon>Actinomycetes</taxon>
        <taxon>Kitasatosporales</taxon>
        <taxon>Streptomycetaceae</taxon>
        <taxon>Actinacidiphila</taxon>
    </lineage>
</organism>
<evidence type="ECO:0000256" key="4">
    <source>
        <dbReference type="ARBA" id="ARBA00023159"/>
    </source>
</evidence>
<keyword evidence="3" id="KW-0238">DNA-binding</keyword>
<dbReference type="InterPro" id="IPR018060">
    <property type="entry name" value="HTH_AraC"/>
</dbReference>
<dbReference type="InterPro" id="IPR050204">
    <property type="entry name" value="AraC_XylS_family_regulators"/>
</dbReference>
<evidence type="ECO:0000256" key="2">
    <source>
        <dbReference type="ARBA" id="ARBA00023015"/>
    </source>
</evidence>
<dbReference type="Pfam" id="PF12833">
    <property type="entry name" value="HTH_18"/>
    <property type="match status" value="1"/>
</dbReference>
<evidence type="ECO:0000256" key="1">
    <source>
        <dbReference type="ARBA" id="ARBA00022490"/>
    </source>
</evidence>
<dbReference type="InterPro" id="IPR032783">
    <property type="entry name" value="AraC_lig"/>
</dbReference>
<accession>A0A4U0RE44</accession>
<keyword evidence="1" id="KW-0963">Cytoplasm</keyword>
<dbReference type="EMBL" id="SUMC01000244">
    <property type="protein sequence ID" value="TJZ93649.1"/>
    <property type="molecule type" value="Genomic_DNA"/>
</dbReference>
<dbReference type="GO" id="GO:0003700">
    <property type="term" value="F:DNA-binding transcription factor activity"/>
    <property type="evidence" value="ECO:0007669"/>
    <property type="project" value="InterPro"/>
</dbReference>
<keyword evidence="4" id="KW-0010">Activator</keyword>
<dbReference type="SUPFAM" id="SSF46689">
    <property type="entry name" value="Homeodomain-like"/>
    <property type="match status" value="2"/>
</dbReference>
<dbReference type="GO" id="GO:0043565">
    <property type="term" value="F:sequence-specific DNA binding"/>
    <property type="evidence" value="ECO:0007669"/>
    <property type="project" value="InterPro"/>
</dbReference>
<dbReference type="PROSITE" id="PS00041">
    <property type="entry name" value="HTH_ARAC_FAMILY_1"/>
    <property type="match status" value="1"/>
</dbReference>
<dbReference type="SMART" id="SM00342">
    <property type="entry name" value="HTH_ARAC"/>
    <property type="match status" value="1"/>
</dbReference>
<keyword evidence="2" id="KW-0805">Transcription regulation</keyword>
<dbReference type="OrthoDB" id="241790at2"/>
<dbReference type="RefSeq" id="WP_136731573.1">
    <property type="nucleotide sequence ID" value="NZ_SUMC01000244.1"/>
</dbReference>
<proteinExistence type="predicted"/>
<dbReference type="Gene3D" id="1.10.10.60">
    <property type="entry name" value="Homeodomain-like"/>
    <property type="match status" value="2"/>
</dbReference>
<sequence length="315" mass="34444">MDLLYDHLVRARATGAVFARTVAEPPWGLRLGGSIQLAVHTVVRGRGYLWLEDPRNAVELSPGSVLLVRGGPDHHIGYAPGADCLEPQEFRARHTHTGPGDNPQATVFLCGAYQFSGEVGSGLLDALPQVMTLTPAIDDPLRDVVTLLSRELVRTEPAQQLVLDRLLDLLLVLAIRNDFHRSATAPPWYRASADPRLSAALQAIHENTAHPWTVPELAALSGLSRAAFARAFRDALGQAPMQYLTEWRMTQARDHLRANNLTLAQIADAVGYASPFAFAAAFRRYHATPPGAWRQREQAAAQTRTLTTHTTHPGS</sequence>
<dbReference type="PANTHER" id="PTHR46796">
    <property type="entry name" value="HTH-TYPE TRANSCRIPTIONAL ACTIVATOR RHAS-RELATED"/>
    <property type="match status" value="1"/>
</dbReference>
<dbReference type="InterPro" id="IPR009057">
    <property type="entry name" value="Homeodomain-like_sf"/>
</dbReference>